<keyword evidence="11" id="KW-0443">Lipid metabolism</keyword>
<dbReference type="PIRSF" id="PIRSF015578">
    <property type="entry name" value="Myoinos-ppht_syn"/>
    <property type="match status" value="1"/>
</dbReference>
<evidence type="ECO:0000313" key="18">
    <source>
        <dbReference type="Proteomes" id="UP001367676"/>
    </source>
</evidence>
<evidence type="ECO:0000256" key="15">
    <source>
        <dbReference type="ARBA" id="ARBA00025559"/>
    </source>
</evidence>
<dbReference type="InterPro" id="IPR002587">
    <property type="entry name" value="Myo-inos-1-P_Synthase"/>
</dbReference>
<comment type="pathway">
    <text evidence="4">Polyol metabolism; myo-inositol biosynthesis; myo-inositol from D-glucose 6-phosphate: step 1/2.</text>
</comment>
<comment type="catalytic activity">
    <reaction evidence="1">
        <text>D-glucose 6-phosphate = 1D-myo-inositol 3-phosphate</text>
        <dbReference type="Rhea" id="RHEA:10716"/>
        <dbReference type="ChEBI" id="CHEBI:58401"/>
        <dbReference type="ChEBI" id="CHEBI:61548"/>
        <dbReference type="EC" id="5.5.1.4"/>
    </reaction>
</comment>
<evidence type="ECO:0000256" key="12">
    <source>
        <dbReference type="ARBA" id="ARBA00023209"/>
    </source>
</evidence>
<evidence type="ECO:0000313" key="17">
    <source>
        <dbReference type="EMBL" id="KAK7573916.1"/>
    </source>
</evidence>
<evidence type="ECO:0000256" key="14">
    <source>
        <dbReference type="ARBA" id="ARBA00023264"/>
    </source>
</evidence>
<gene>
    <name evidence="17" type="ORF">V9T40_011107</name>
</gene>
<organism evidence="17 18">
    <name type="scientific">Parthenolecanium corni</name>
    <dbReference type="NCBI Taxonomy" id="536013"/>
    <lineage>
        <taxon>Eukaryota</taxon>
        <taxon>Metazoa</taxon>
        <taxon>Ecdysozoa</taxon>
        <taxon>Arthropoda</taxon>
        <taxon>Hexapoda</taxon>
        <taxon>Insecta</taxon>
        <taxon>Pterygota</taxon>
        <taxon>Neoptera</taxon>
        <taxon>Paraneoptera</taxon>
        <taxon>Hemiptera</taxon>
        <taxon>Sternorrhyncha</taxon>
        <taxon>Coccoidea</taxon>
        <taxon>Coccidae</taxon>
        <taxon>Parthenolecanium</taxon>
    </lineage>
</organism>
<dbReference type="EMBL" id="JBBCAQ010000037">
    <property type="protein sequence ID" value="KAK7573916.1"/>
    <property type="molecule type" value="Genomic_DNA"/>
</dbReference>
<name>A0AAN9TJC7_9HEMI</name>
<keyword evidence="8" id="KW-0444">Lipid biosynthesis</keyword>
<evidence type="ECO:0000256" key="6">
    <source>
        <dbReference type="ARBA" id="ARBA00012125"/>
    </source>
</evidence>
<dbReference type="Proteomes" id="UP001367676">
    <property type="component" value="Unassembled WGS sequence"/>
</dbReference>
<dbReference type="FunFam" id="3.30.360.10:FF:000055">
    <property type="entry name" value="Putative myo-inositol-1-phosphate synthase"/>
    <property type="match status" value="1"/>
</dbReference>
<sequence>MMTSAYVAMTTRVIPRDVELTIRTARKVPKLGLMMVGWGGNNGTTVTAGLLANKHNISWETKNGTKTATWFGSITQSSTIKLGLDVEGKEVYCPLSTILPLVNPNDIVLDGWDISSADLATAMKRAKVLDYNLQQKLIPMMKDLKPRPSIYWPDFIAANQADRADNVISSTNKKECLEKLRSDIRDFKSKSGAEKIVIMWTANTERFCDICPGKNDTADNLLKAIDEDYSEILPSTLFAVASILEECVYLNGSPQNTFVPGCIELAERHNVFIGGDDFKSGQTKLKSVLVDFLVSAGIKPVSIVSYNHLGNNDGRNLSAPQQFKSKEISKSNVVDDMVASNSILYKPNEKPDHCVVIKYVPYVGDSKRALDEYISEICLGGINTISIHNTCEDSLLASPIILDLVILAELCTRIQFLSKDSKEPTNFNAVLSFLSYLLKAPLVPKGTPVINSLFKQRACIENIMKACVGLPPDHNMNLEHKLPKNLFQ</sequence>
<keyword evidence="10" id="KW-0520">NAD</keyword>
<evidence type="ECO:0000256" key="5">
    <source>
        <dbReference type="ARBA" id="ARBA00010813"/>
    </source>
</evidence>
<keyword evidence="18" id="KW-1185">Reference proteome</keyword>
<dbReference type="EC" id="5.5.1.4" evidence="6"/>
<dbReference type="AlphaFoldDB" id="A0AAN9TJC7"/>
<evidence type="ECO:0000256" key="8">
    <source>
        <dbReference type="ARBA" id="ARBA00022516"/>
    </source>
</evidence>
<dbReference type="FunFam" id="3.40.50.720:FF:000204">
    <property type="entry name" value="Inositol-3-phosphate synthase 1-B"/>
    <property type="match status" value="1"/>
</dbReference>
<comment type="caution">
    <text evidence="17">The sequence shown here is derived from an EMBL/GenBank/DDBJ whole genome shotgun (WGS) entry which is preliminary data.</text>
</comment>
<comment type="function">
    <text evidence="15">Key enzyme in myo-inositol biosynthesis pathway that catalyzes the conversion of glucose 6-phosphate to 1-myo-inositol 1-phosphate in a NAD-dependent manner. Rate-limiting enzyme in the synthesis of all inositol-containing compounds.</text>
</comment>
<evidence type="ECO:0000256" key="11">
    <source>
        <dbReference type="ARBA" id="ARBA00023098"/>
    </source>
</evidence>
<accession>A0AAN9TJC7</accession>
<evidence type="ECO:0000256" key="10">
    <source>
        <dbReference type="ARBA" id="ARBA00023027"/>
    </source>
</evidence>
<dbReference type="Pfam" id="PF01658">
    <property type="entry name" value="Inos-1-P_synth"/>
    <property type="match status" value="1"/>
</dbReference>
<dbReference type="GO" id="GO:0004512">
    <property type="term" value="F:inositol-3-phosphate synthase activity"/>
    <property type="evidence" value="ECO:0007669"/>
    <property type="project" value="UniProtKB-EC"/>
</dbReference>
<evidence type="ECO:0000256" key="2">
    <source>
        <dbReference type="ARBA" id="ARBA00001911"/>
    </source>
</evidence>
<evidence type="ECO:0000256" key="13">
    <source>
        <dbReference type="ARBA" id="ARBA00023235"/>
    </source>
</evidence>
<proteinExistence type="inferred from homology"/>
<dbReference type="InterPro" id="IPR013021">
    <property type="entry name" value="Myo-inos-1-P_Synthase_GAPDH"/>
</dbReference>
<comment type="subcellular location">
    <subcellularLocation>
        <location evidence="3">Cytoplasm</location>
    </subcellularLocation>
</comment>
<feature type="domain" description="Myo-inositol-1-phosphate synthase GAPDH-like" evidence="16">
    <location>
        <begin position="281"/>
        <end position="394"/>
    </location>
</feature>
<evidence type="ECO:0000256" key="7">
    <source>
        <dbReference type="ARBA" id="ARBA00022490"/>
    </source>
</evidence>
<comment type="similarity">
    <text evidence="5">Belongs to the myo-inositol 1-phosphate synthase family.</text>
</comment>
<evidence type="ECO:0000256" key="1">
    <source>
        <dbReference type="ARBA" id="ARBA00000113"/>
    </source>
</evidence>
<comment type="cofactor">
    <cofactor evidence="2">
        <name>NAD(+)</name>
        <dbReference type="ChEBI" id="CHEBI:57540"/>
    </cofactor>
</comment>
<keyword evidence="9" id="KW-0398">Inositol biosynthesis</keyword>
<evidence type="ECO:0000256" key="4">
    <source>
        <dbReference type="ARBA" id="ARBA00005117"/>
    </source>
</evidence>
<dbReference type="Gene3D" id="3.40.50.720">
    <property type="entry name" value="NAD(P)-binding Rossmann-like Domain"/>
    <property type="match status" value="2"/>
</dbReference>
<dbReference type="SUPFAM" id="SSF55347">
    <property type="entry name" value="Glyceraldehyde-3-phosphate dehydrogenase-like, C-terminal domain"/>
    <property type="match status" value="1"/>
</dbReference>
<keyword evidence="14" id="KW-1208">Phospholipid metabolism</keyword>
<dbReference type="PANTHER" id="PTHR11510">
    <property type="entry name" value="MYO-INOSITOL-1 PHOSPHATE SYNTHASE"/>
    <property type="match status" value="1"/>
</dbReference>
<keyword evidence="13" id="KW-0413">Isomerase</keyword>
<dbReference type="SUPFAM" id="SSF51735">
    <property type="entry name" value="NAD(P)-binding Rossmann-fold domains"/>
    <property type="match status" value="1"/>
</dbReference>
<protein>
    <recommendedName>
        <fullName evidence="6">inositol-3-phosphate synthase</fullName>
        <ecNumber evidence="6">5.5.1.4</ecNumber>
    </recommendedName>
</protein>
<keyword evidence="12" id="KW-0594">Phospholipid biosynthesis</keyword>
<reference evidence="17 18" key="1">
    <citation type="submission" date="2024-03" db="EMBL/GenBank/DDBJ databases">
        <title>Adaptation during the transition from Ophiocordyceps entomopathogen to insect associate is accompanied by gene loss and intensified selection.</title>
        <authorList>
            <person name="Ward C.M."/>
            <person name="Onetto C.A."/>
            <person name="Borneman A.R."/>
        </authorList>
    </citation>
    <scope>NUCLEOTIDE SEQUENCE [LARGE SCALE GENOMIC DNA]</scope>
    <source>
        <strain evidence="17">AWRI1</strain>
        <tissue evidence="17">Single Adult Female</tissue>
    </source>
</reference>
<dbReference type="GO" id="GO:0008654">
    <property type="term" value="P:phospholipid biosynthetic process"/>
    <property type="evidence" value="ECO:0007669"/>
    <property type="project" value="UniProtKB-KW"/>
</dbReference>
<evidence type="ECO:0000259" key="16">
    <source>
        <dbReference type="Pfam" id="PF01658"/>
    </source>
</evidence>
<dbReference type="InterPro" id="IPR036291">
    <property type="entry name" value="NAD(P)-bd_dom_sf"/>
</dbReference>
<dbReference type="FunFam" id="3.40.50.720:FF:000069">
    <property type="entry name" value="Inositol-3-phosphate synthase 1"/>
    <property type="match status" value="1"/>
</dbReference>
<evidence type="ECO:0000256" key="3">
    <source>
        <dbReference type="ARBA" id="ARBA00004496"/>
    </source>
</evidence>
<dbReference type="Pfam" id="PF07994">
    <property type="entry name" value="NAD_binding_5"/>
    <property type="match status" value="1"/>
</dbReference>
<dbReference type="GO" id="GO:0006021">
    <property type="term" value="P:inositol biosynthetic process"/>
    <property type="evidence" value="ECO:0007669"/>
    <property type="project" value="UniProtKB-KW"/>
</dbReference>
<keyword evidence="7" id="KW-0963">Cytoplasm</keyword>
<dbReference type="GO" id="GO:0005737">
    <property type="term" value="C:cytoplasm"/>
    <property type="evidence" value="ECO:0007669"/>
    <property type="project" value="UniProtKB-SubCell"/>
</dbReference>
<evidence type="ECO:0000256" key="9">
    <source>
        <dbReference type="ARBA" id="ARBA00022550"/>
    </source>
</evidence>